<dbReference type="Proteomes" id="UP001165186">
    <property type="component" value="Unassembled WGS sequence"/>
</dbReference>
<proteinExistence type="predicted"/>
<name>A0ACB5SDB6_9PEZI</name>
<protein>
    <submittedName>
        <fullName evidence="1">Uncharacterized protein</fullName>
    </submittedName>
</protein>
<evidence type="ECO:0000313" key="2">
    <source>
        <dbReference type="Proteomes" id="UP001165186"/>
    </source>
</evidence>
<evidence type="ECO:0000313" key="1">
    <source>
        <dbReference type="EMBL" id="GME36010.1"/>
    </source>
</evidence>
<keyword evidence="2" id="KW-1185">Reference proteome</keyword>
<organism evidence="1 2">
    <name type="scientific">Neofusicoccum parvum</name>
    <dbReference type="NCBI Taxonomy" id="310453"/>
    <lineage>
        <taxon>Eukaryota</taxon>
        <taxon>Fungi</taxon>
        <taxon>Dikarya</taxon>
        <taxon>Ascomycota</taxon>
        <taxon>Pezizomycotina</taxon>
        <taxon>Dothideomycetes</taxon>
        <taxon>Dothideomycetes incertae sedis</taxon>
        <taxon>Botryosphaeriales</taxon>
        <taxon>Botryosphaeriaceae</taxon>
        <taxon>Neofusicoccum</taxon>
    </lineage>
</organism>
<gene>
    <name evidence="1" type="primary">g5154</name>
    <name evidence="1" type="ORF">NpPPO83_00005154</name>
</gene>
<dbReference type="EMBL" id="BSXG01000282">
    <property type="protein sequence ID" value="GME36010.1"/>
    <property type="molecule type" value="Genomic_DNA"/>
</dbReference>
<comment type="caution">
    <text evidence="1">The sequence shown here is derived from an EMBL/GenBank/DDBJ whole genome shotgun (WGS) entry which is preliminary data.</text>
</comment>
<accession>A0ACB5SDB6</accession>
<reference evidence="1" key="1">
    <citation type="submission" date="2024-09" db="EMBL/GenBank/DDBJ databases">
        <title>Draft Genome Sequences of Neofusicoccum parvum.</title>
        <authorList>
            <person name="Ashida A."/>
            <person name="Camagna M."/>
            <person name="Tanaka A."/>
            <person name="Takemoto D."/>
        </authorList>
    </citation>
    <scope>NUCLEOTIDE SEQUENCE</scope>
    <source>
        <strain evidence="1">PPO83</strain>
    </source>
</reference>
<sequence length="161" mass="17660">MPPRLSTLFHLSPSFDPTHRFTTSSLLSPLSLGLARALIATYGVTTIIVSLALRHQSSAAQPSPAQSFSYFSTITWWGITSYHAFAALHTLAYARTGRAPLERWWAGPQAAHSMLWSTIAVFPLLVTVIFWGVQYKPGRLDSRLGAWSDVSVFSPPTQLSG</sequence>